<gene>
    <name evidence="7" type="ORF">NDU88_003105</name>
</gene>
<keyword evidence="2" id="KW-0963">Cytoplasm</keyword>
<feature type="region of interest" description="Disordered" evidence="5">
    <location>
        <begin position="152"/>
        <end position="171"/>
    </location>
</feature>
<proteinExistence type="inferred from homology"/>
<dbReference type="PANTHER" id="PTHR47969:SF33">
    <property type="entry name" value="KINESIN-LIKE PROTEIN"/>
    <property type="match status" value="1"/>
</dbReference>
<feature type="compositionally biased region" description="Low complexity" evidence="5">
    <location>
        <begin position="152"/>
        <end position="163"/>
    </location>
</feature>
<comment type="subcellular location">
    <subcellularLocation>
        <location evidence="1">Cytoplasm</location>
        <location evidence="1">Cytoskeleton</location>
    </subcellularLocation>
</comment>
<reference evidence="7" key="1">
    <citation type="journal article" date="2022" name="bioRxiv">
        <title>Sequencing and chromosome-scale assembly of the giantPleurodeles waltlgenome.</title>
        <authorList>
            <person name="Brown T."/>
            <person name="Elewa A."/>
            <person name="Iarovenko S."/>
            <person name="Subramanian E."/>
            <person name="Araus A.J."/>
            <person name="Petzold A."/>
            <person name="Susuki M."/>
            <person name="Suzuki K.-i.T."/>
            <person name="Hayashi T."/>
            <person name="Toyoda A."/>
            <person name="Oliveira C."/>
            <person name="Osipova E."/>
            <person name="Leigh N.D."/>
            <person name="Simon A."/>
            <person name="Yun M.H."/>
        </authorList>
    </citation>
    <scope>NUCLEOTIDE SEQUENCE</scope>
    <source>
        <strain evidence="7">20211129_DDA</strain>
        <tissue evidence="7">Liver</tissue>
    </source>
</reference>
<feature type="compositionally biased region" description="Polar residues" evidence="5">
    <location>
        <begin position="247"/>
        <end position="259"/>
    </location>
</feature>
<evidence type="ECO:0000256" key="1">
    <source>
        <dbReference type="ARBA" id="ARBA00004245"/>
    </source>
</evidence>
<keyword evidence="8" id="KW-1185">Reference proteome</keyword>
<organism evidence="7 8">
    <name type="scientific">Pleurodeles waltl</name>
    <name type="common">Iberian ribbed newt</name>
    <dbReference type="NCBI Taxonomy" id="8319"/>
    <lineage>
        <taxon>Eukaryota</taxon>
        <taxon>Metazoa</taxon>
        <taxon>Chordata</taxon>
        <taxon>Craniata</taxon>
        <taxon>Vertebrata</taxon>
        <taxon>Euteleostomi</taxon>
        <taxon>Amphibia</taxon>
        <taxon>Batrachia</taxon>
        <taxon>Caudata</taxon>
        <taxon>Salamandroidea</taxon>
        <taxon>Salamandridae</taxon>
        <taxon>Pleurodelinae</taxon>
        <taxon>Pleurodeles</taxon>
    </lineage>
</organism>
<dbReference type="InterPro" id="IPR027640">
    <property type="entry name" value="Kinesin-like_fam"/>
</dbReference>
<evidence type="ECO:0000256" key="5">
    <source>
        <dbReference type="SAM" id="MobiDB-lite"/>
    </source>
</evidence>
<keyword evidence="2" id="KW-0206">Cytoskeleton</keyword>
<dbReference type="GO" id="GO:0007052">
    <property type="term" value="P:mitotic spindle organization"/>
    <property type="evidence" value="ECO:0007669"/>
    <property type="project" value="TreeGrafter"/>
</dbReference>
<comment type="caution">
    <text evidence="7">The sequence shown here is derived from an EMBL/GenBank/DDBJ whole genome shotgun (WGS) entry which is preliminary data.</text>
</comment>
<comment type="caution">
    <text evidence="3">Lacks conserved residue(s) required for the propagation of feature annotation.</text>
</comment>
<name>A0AAV7UB75_PLEWA</name>
<dbReference type="GO" id="GO:0005875">
    <property type="term" value="C:microtubule associated complex"/>
    <property type="evidence" value="ECO:0007669"/>
    <property type="project" value="TreeGrafter"/>
</dbReference>
<feature type="coiled-coil region" evidence="4">
    <location>
        <begin position="21"/>
        <end position="48"/>
    </location>
</feature>
<dbReference type="AlphaFoldDB" id="A0AAV7UB75"/>
<evidence type="ECO:0000259" key="6">
    <source>
        <dbReference type="PROSITE" id="PS50067"/>
    </source>
</evidence>
<dbReference type="GO" id="GO:0007018">
    <property type="term" value="P:microtubule-based movement"/>
    <property type="evidence" value="ECO:0007669"/>
    <property type="project" value="InterPro"/>
</dbReference>
<keyword evidence="4" id="KW-0175">Coiled coil</keyword>
<protein>
    <recommendedName>
        <fullName evidence="6">Kinesin motor domain-containing protein</fullName>
    </recommendedName>
</protein>
<dbReference type="InterPro" id="IPR017900">
    <property type="entry name" value="4Fe4S_Fe_S_CS"/>
</dbReference>
<evidence type="ECO:0000313" key="7">
    <source>
        <dbReference type="EMBL" id="KAJ1186322.1"/>
    </source>
</evidence>
<evidence type="ECO:0000256" key="2">
    <source>
        <dbReference type="ARBA" id="ARBA00023212"/>
    </source>
</evidence>
<sequence length="259" mass="29147">MYTLRYANRAKRIKNRPMAHMDPKEKLLRNLEEEIQCLKAENVFLRQQLPLVAIRRLDSIDQKPLTSHHKLLQRHSESREGGSGELTSGGPPGLEQGLYGMLQEFLSENEKLRRENLVLMNSNNSAKNTTRALSHENDQLVRKLEELERVLSSSPTVSSRSFSGNSQSLRISSPDTSGHYLPKLPSICSCHCCHLCHQYCPSAAPPVPQLLPDLPPIEMFTGANSGQPQHNDLDPTQGLRTHRSAPHRSQQQQPALKTK</sequence>
<comment type="similarity">
    <text evidence="3">Belongs to the TRAFAC class myosin-kinesin ATPase superfamily. Kinesin family.</text>
</comment>
<dbReference type="GO" id="GO:0051231">
    <property type="term" value="P:spindle elongation"/>
    <property type="evidence" value="ECO:0007669"/>
    <property type="project" value="TreeGrafter"/>
</dbReference>
<dbReference type="PROSITE" id="PS00198">
    <property type="entry name" value="4FE4S_FER_1"/>
    <property type="match status" value="1"/>
</dbReference>
<dbReference type="Proteomes" id="UP001066276">
    <property type="component" value="Chromosome 3_1"/>
</dbReference>
<dbReference type="PANTHER" id="PTHR47969">
    <property type="entry name" value="CHROMOSOME-ASSOCIATED KINESIN KIF4A-RELATED"/>
    <property type="match status" value="1"/>
</dbReference>
<feature type="region of interest" description="Disordered" evidence="5">
    <location>
        <begin position="218"/>
        <end position="259"/>
    </location>
</feature>
<dbReference type="GO" id="GO:0005524">
    <property type="term" value="F:ATP binding"/>
    <property type="evidence" value="ECO:0007669"/>
    <property type="project" value="InterPro"/>
</dbReference>
<dbReference type="GO" id="GO:0003777">
    <property type="term" value="F:microtubule motor activity"/>
    <property type="evidence" value="ECO:0007669"/>
    <property type="project" value="InterPro"/>
</dbReference>
<dbReference type="GO" id="GO:0008017">
    <property type="term" value="F:microtubule binding"/>
    <property type="evidence" value="ECO:0007669"/>
    <property type="project" value="InterPro"/>
</dbReference>
<dbReference type="PROSITE" id="PS50067">
    <property type="entry name" value="KINESIN_MOTOR_2"/>
    <property type="match status" value="1"/>
</dbReference>
<evidence type="ECO:0000256" key="4">
    <source>
        <dbReference type="SAM" id="Coils"/>
    </source>
</evidence>
<accession>A0AAV7UB75</accession>
<feature type="region of interest" description="Disordered" evidence="5">
    <location>
        <begin position="67"/>
        <end position="93"/>
    </location>
</feature>
<evidence type="ECO:0000313" key="8">
    <source>
        <dbReference type="Proteomes" id="UP001066276"/>
    </source>
</evidence>
<dbReference type="InterPro" id="IPR001752">
    <property type="entry name" value="Kinesin_motor_dom"/>
</dbReference>
<feature type="domain" description="Kinesin motor" evidence="6">
    <location>
        <begin position="1"/>
        <end position="13"/>
    </location>
</feature>
<dbReference type="EMBL" id="JANPWB010000005">
    <property type="protein sequence ID" value="KAJ1186322.1"/>
    <property type="molecule type" value="Genomic_DNA"/>
</dbReference>
<evidence type="ECO:0000256" key="3">
    <source>
        <dbReference type="PROSITE-ProRule" id="PRU00283"/>
    </source>
</evidence>